<dbReference type="GO" id="GO:0016020">
    <property type="term" value="C:membrane"/>
    <property type="evidence" value="ECO:0007669"/>
    <property type="project" value="InterPro"/>
</dbReference>
<dbReference type="InterPro" id="IPR003953">
    <property type="entry name" value="FAD-dep_OxRdtase_2_FAD-bd"/>
</dbReference>
<evidence type="ECO:0000256" key="3">
    <source>
        <dbReference type="ARBA" id="ARBA00022827"/>
    </source>
</evidence>
<feature type="signal peptide" evidence="5">
    <location>
        <begin position="1"/>
        <end position="26"/>
    </location>
</feature>
<dbReference type="HOGENOM" id="CLU_011398_4_0_12"/>
<organism evidence="7 8">
    <name type="scientific">Treponema maltophilum ATCC 51939</name>
    <dbReference type="NCBI Taxonomy" id="1125699"/>
    <lineage>
        <taxon>Bacteria</taxon>
        <taxon>Pseudomonadati</taxon>
        <taxon>Spirochaetota</taxon>
        <taxon>Spirochaetia</taxon>
        <taxon>Spirochaetales</taxon>
        <taxon>Treponemataceae</taxon>
        <taxon>Treponema</taxon>
    </lineage>
</organism>
<dbReference type="InterPro" id="IPR027477">
    <property type="entry name" value="Succ_DH/fumarate_Rdtase_cat_sf"/>
</dbReference>
<gene>
    <name evidence="7" type="ORF">HMPREF9194_02163</name>
</gene>
<dbReference type="GO" id="GO:0010181">
    <property type="term" value="F:FMN binding"/>
    <property type="evidence" value="ECO:0007669"/>
    <property type="project" value="InterPro"/>
</dbReference>
<accession>S3K0P1</accession>
<dbReference type="eggNOG" id="COG1053">
    <property type="taxonomic scope" value="Bacteria"/>
</dbReference>
<keyword evidence="4 5" id="KW-0560">Oxidoreductase</keyword>
<evidence type="ECO:0000256" key="1">
    <source>
        <dbReference type="ARBA" id="ARBA00008040"/>
    </source>
</evidence>
<dbReference type="Proteomes" id="UP000014541">
    <property type="component" value="Unassembled WGS sequence"/>
</dbReference>
<comment type="catalytic activity">
    <reaction evidence="5">
        <text>dihydrourocanate + A = urocanate + AH2</text>
        <dbReference type="Rhea" id="RHEA:36059"/>
        <dbReference type="ChEBI" id="CHEBI:13193"/>
        <dbReference type="ChEBI" id="CHEBI:17499"/>
        <dbReference type="ChEBI" id="CHEBI:27247"/>
        <dbReference type="ChEBI" id="CHEBI:72991"/>
        <dbReference type="EC" id="1.3.99.33"/>
    </reaction>
</comment>
<dbReference type="STRING" id="1125699.HMPREF9194_02163"/>
<dbReference type="AlphaFoldDB" id="S3K0P1"/>
<dbReference type="Gene3D" id="3.90.700.10">
    <property type="entry name" value="Succinate dehydrogenase/fumarate reductase flavoprotein, catalytic domain"/>
    <property type="match status" value="1"/>
</dbReference>
<keyword evidence="3 5" id="KW-0274">FAD</keyword>
<name>S3K0P1_TREMA</name>
<evidence type="ECO:0000256" key="5">
    <source>
        <dbReference type="RuleBase" id="RU366062"/>
    </source>
</evidence>
<dbReference type="NCBIfam" id="TIGR01813">
    <property type="entry name" value="flavo_cyto_c"/>
    <property type="match status" value="1"/>
</dbReference>
<dbReference type="eggNOG" id="COG3976">
    <property type="taxonomic scope" value="Bacteria"/>
</dbReference>
<dbReference type="GO" id="GO:0016491">
    <property type="term" value="F:oxidoreductase activity"/>
    <property type="evidence" value="ECO:0007669"/>
    <property type="project" value="UniProtKB-KW"/>
</dbReference>
<evidence type="ECO:0000256" key="4">
    <source>
        <dbReference type="ARBA" id="ARBA00023002"/>
    </source>
</evidence>
<dbReference type="InterPro" id="IPR036188">
    <property type="entry name" value="FAD/NAD-bd_sf"/>
</dbReference>
<keyword evidence="2 5" id="KW-0285">Flavoprotein</keyword>
<evidence type="ECO:0000259" key="6">
    <source>
        <dbReference type="SMART" id="SM00900"/>
    </source>
</evidence>
<keyword evidence="5" id="KW-0732">Signal</keyword>
<feature type="chain" id="PRO_5022269420" description="Urocanate reductase" evidence="5">
    <location>
        <begin position="27"/>
        <end position="631"/>
    </location>
</feature>
<comment type="caution">
    <text evidence="7">The sequence shown here is derived from an EMBL/GenBank/DDBJ whole genome shotgun (WGS) entry which is preliminary data.</text>
</comment>
<dbReference type="OrthoDB" id="311713at2"/>
<sequence length="631" mass="66463">MKKIFLTGFALLLTLCLIDCGGNANKAVYNAGTYTAAAPGMNGDVNVSVTFSKSAITKIEIGKHNETPGISDTPIKEIPAQIIKTQSLAVDTVTGATFTSKAILAAVASAVEQAGGDVAALQTKKSNAKKTGKAVEKTADVVVIGGGGAGLSAAISAAQNGAKVILIEKTPLLGGNTIRAGGPYNAVDPARQAKVSPASDAAMKSIERLLTVAPKNDLHKKYQDELKKELDAYKAQKPNHLFDCIPLHILQTYDGGDYAGKIEFIEKLCSESLPAAEWLESNGLVWRDTIVTVPGGLWPRAHVPQNAAGADYINTNKALADKLGVEIIMNCKGESLIQKGGRVAGVNAVQSDGTPVVLNAKKAVVIASGGFAASKEMRKKYNPLLGENLGTTNNPANVGDGITMAEKVNANLIGMEYIQCLPLGNPETGGLNGWVGGIGVEYYYQVNKSGKRFMAEDGRRDVMTKALLEQPGSFSYVIADSHVTFKDGKNLWGDDVDKLVADKKIFRADTIEDLAKQIDIDPAVLKATNDAFNKAVAAGKDPEFGRSLFGQKMDKAPFYASPRMPTVHHTMGGIEINLNAQVLDKNGKVIPGLYAAGEVTGGIHGKNRLGGNALVDIHVFGRIAGANAAKE</sequence>
<comment type="similarity">
    <text evidence="1 5">Belongs to the FAD-dependent oxidoreductase 2 family. FRD/SDH subfamily.</text>
</comment>
<feature type="domain" description="FMN-binding" evidence="6">
    <location>
        <begin position="40"/>
        <end position="114"/>
    </location>
</feature>
<dbReference type="RefSeq" id="WP_016526417.1">
    <property type="nucleotide sequence ID" value="NZ_KE332518.1"/>
</dbReference>
<dbReference type="InterPro" id="IPR007329">
    <property type="entry name" value="FMN-bd"/>
</dbReference>
<reference evidence="7 8" key="1">
    <citation type="submission" date="2013-04" db="EMBL/GenBank/DDBJ databases">
        <title>The Genome Sequence of Treponema maltophilum ATCC 51939.</title>
        <authorList>
            <consortium name="The Broad Institute Genomics Platform"/>
            <person name="Earl A."/>
            <person name="Ward D."/>
            <person name="Feldgarden M."/>
            <person name="Gevers D."/>
            <person name="Leonetti C."/>
            <person name="Blanton J.M."/>
            <person name="Dewhirst F.E."/>
            <person name="Izard J."/>
            <person name="Walker B."/>
            <person name="Young S."/>
            <person name="Zeng Q."/>
            <person name="Gargeya S."/>
            <person name="Fitzgerald M."/>
            <person name="Haas B."/>
            <person name="Abouelleil A."/>
            <person name="Allen A.W."/>
            <person name="Alvarado L."/>
            <person name="Arachchi H.M."/>
            <person name="Berlin A.M."/>
            <person name="Chapman S.B."/>
            <person name="Gainer-Dewar J."/>
            <person name="Goldberg J."/>
            <person name="Griggs A."/>
            <person name="Gujja S."/>
            <person name="Hansen M."/>
            <person name="Howarth C."/>
            <person name="Imamovic A."/>
            <person name="Ireland A."/>
            <person name="Larimer J."/>
            <person name="McCowan C."/>
            <person name="Murphy C."/>
            <person name="Pearson M."/>
            <person name="Poon T.W."/>
            <person name="Priest M."/>
            <person name="Roberts A."/>
            <person name="Saif S."/>
            <person name="Shea T."/>
            <person name="Sisk P."/>
            <person name="Sykes S."/>
            <person name="Wortman J."/>
            <person name="Nusbaum C."/>
            <person name="Birren B."/>
        </authorList>
    </citation>
    <scope>NUCLEOTIDE SEQUENCE [LARGE SCALE GENOMIC DNA]</scope>
    <source>
        <strain evidence="7 8">ATCC 51939</strain>
    </source>
</reference>
<dbReference type="SUPFAM" id="SSF56425">
    <property type="entry name" value="Succinate dehydrogenase/fumarate reductase flavoprotein, catalytic domain"/>
    <property type="match status" value="1"/>
</dbReference>
<evidence type="ECO:0000313" key="7">
    <source>
        <dbReference type="EMBL" id="EPF31808.1"/>
    </source>
</evidence>
<dbReference type="PANTHER" id="PTHR43400:SF7">
    <property type="entry name" value="FAD-DEPENDENT OXIDOREDUCTASE 2 FAD BINDING DOMAIN-CONTAINING PROTEIN"/>
    <property type="match status" value="1"/>
</dbReference>
<dbReference type="Gene3D" id="3.50.50.60">
    <property type="entry name" value="FAD/NAD(P)-binding domain"/>
    <property type="match status" value="2"/>
</dbReference>
<proteinExistence type="inferred from homology"/>
<comment type="cofactor">
    <cofactor evidence="5">
        <name>FAD</name>
        <dbReference type="ChEBI" id="CHEBI:57692"/>
    </cofactor>
    <text evidence="5">Binds 1 FAD per subunit.</text>
</comment>
<dbReference type="PANTHER" id="PTHR43400">
    <property type="entry name" value="FUMARATE REDUCTASE"/>
    <property type="match status" value="1"/>
</dbReference>
<dbReference type="SMART" id="SM00900">
    <property type="entry name" value="FMN_bind"/>
    <property type="match status" value="1"/>
</dbReference>
<dbReference type="SUPFAM" id="SSF51905">
    <property type="entry name" value="FAD/NAD(P)-binding domain"/>
    <property type="match status" value="1"/>
</dbReference>
<keyword evidence="8" id="KW-1185">Reference proteome</keyword>
<evidence type="ECO:0000256" key="2">
    <source>
        <dbReference type="ARBA" id="ARBA00022630"/>
    </source>
</evidence>
<dbReference type="Gene3D" id="3.90.1010.20">
    <property type="match status" value="1"/>
</dbReference>
<dbReference type="InterPro" id="IPR050315">
    <property type="entry name" value="FAD-oxidoreductase_2"/>
</dbReference>
<dbReference type="Pfam" id="PF04205">
    <property type="entry name" value="FMN_bind"/>
    <property type="match status" value="1"/>
</dbReference>
<dbReference type="Pfam" id="PF00890">
    <property type="entry name" value="FAD_binding_2"/>
    <property type="match status" value="2"/>
</dbReference>
<evidence type="ECO:0000313" key="8">
    <source>
        <dbReference type="Proteomes" id="UP000014541"/>
    </source>
</evidence>
<dbReference type="EC" id="1.3.99.33" evidence="5"/>
<dbReference type="InterPro" id="IPR010960">
    <property type="entry name" value="Flavocytochrome_c"/>
</dbReference>
<dbReference type="EMBL" id="ATFF01000006">
    <property type="protein sequence ID" value="EPF31808.1"/>
    <property type="molecule type" value="Genomic_DNA"/>
</dbReference>
<comment type="cofactor">
    <cofactor evidence="5">
        <name>FMN</name>
        <dbReference type="ChEBI" id="CHEBI:58210"/>
    </cofactor>
    <text evidence="5">Binds 1 or 2 FMN covalently per subunit.</text>
</comment>
<dbReference type="PATRIC" id="fig|1125699.3.peg.2183"/>
<protein>
    <recommendedName>
        <fullName evidence="5">Urocanate reductase</fullName>
        <ecNumber evidence="5">1.3.99.33</ecNumber>
    </recommendedName>
</protein>